<feature type="compositionally biased region" description="Basic and acidic residues" evidence="1">
    <location>
        <begin position="1"/>
        <end position="12"/>
    </location>
</feature>
<evidence type="ECO:0000313" key="2">
    <source>
        <dbReference type="EMBL" id="MQT13293.1"/>
    </source>
</evidence>
<dbReference type="Proteomes" id="UP000332515">
    <property type="component" value="Unassembled WGS sequence"/>
</dbReference>
<accession>A0A6A7Y2L3</accession>
<name>A0A6A7Y2L3_9HYPH</name>
<evidence type="ECO:0000313" key="3">
    <source>
        <dbReference type="Proteomes" id="UP000332515"/>
    </source>
</evidence>
<dbReference type="EMBL" id="VWNA01000001">
    <property type="protein sequence ID" value="MQT13293.1"/>
    <property type="molecule type" value="Genomic_DNA"/>
</dbReference>
<evidence type="ECO:0000256" key="1">
    <source>
        <dbReference type="SAM" id="MobiDB-lite"/>
    </source>
</evidence>
<organism evidence="2 3">
    <name type="scientific">Segnochrobactrum spirostomi</name>
    <dbReference type="NCBI Taxonomy" id="2608987"/>
    <lineage>
        <taxon>Bacteria</taxon>
        <taxon>Pseudomonadati</taxon>
        <taxon>Pseudomonadota</taxon>
        <taxon>Alphaproteobacteria</taxon>
        <taxon>Hyphomicrobiales</taxon>
        <taxon>Segnochrobactraceae</taxon>
        <taxon>Segnochrobactrum</taxon>
    </lineage>
</organism>
<protein>
    <submittedName>
        <fullName evidence="2">Uncharacterized protein</fullName>
    </submittedName>
</protein>
<gene>
    <name evidence="2" type="ORF">F0357_11695</name>
</gene>
<feature type="compositionally biased region" description="Low complexity" evidence="1">
    <location>
        <begin position="49"/>
        <end position="62"/>
    </location>
</feature>
<sequence length="62" mass="7171">MPSDGRRTPDRFPRRRPTCPPDCAPLPPSSRPRSPRSRCRPWWARRARSISASRRSSSTPRT</sequence>
<dbReference type="AlphaFoldDB" id="A0A6A7Y2L3"/>
<comment type="caution">
    <text evidence="2">The sequence shown here is derived from an EMBL/GenBank/DDBJ whole genome shotgun (WGS) entry which is preliminary data.</text>
</comment>
<reference evidence="2 3" key="1">
    <citation type="submission" date="2019-09" db="EMBL/GenBank/DDBJ databases">
        <title>Segnochrobactrum spirostomi gen. nov., sp. nov., isolated from the ciliate Spirostomum cf. yagiui and description of a novel family, Segnochrobactraceae fam. nov. within the order Rhizobiales of the class Alphaproteobacteria.</title>
        <authorList>
            <person name="Akter S."/>
            <person name="Shazib S.U.A."/>
            <person name="Shin M.K."/>
        </authorList>
    </citation>
    <scope>NUCLEOTIDE SEQUENCE [LARGE SCALE GENOMIC DNA]</scope>
    <source>
        <strain evidence="2 3">Sp-1</strain>
    </source>
</reference>
<proteinExistence type="predicted"/>
<keyword evidence="3" id="KW-1185">Reference proteome</keyword>
<feature type="compositionally biased region" description="Basic residues" evidence="1">
    <location>
        <begin position="33"/>
        <end position="48"/>
    </location>
</feature>
<feature type="region of interest" description="Disordered" evidence="1">
    <location>
        <begin position="1"/>
        <end position="62"/>
    </location>
</feature>
<feature type="compositionally biased region" description="Pro residues" evidence="1">
    <location>
        <begin position="18"/>
        <end position="30"/>
    </location>
</feature>